<evidence type="ECO:0000256" key="5">
    <source>
        <dbReference type="ARBA" id="ARBA00023136"/>
    </source>
</evidence>
<sequence length="190" mass="21576">MQDSTFPRKRKEPSKDGRFTLRHRSNTGIVMAILCILVTRIEEKQHREAALRKGTFESLLHMLALTPQFALSGLNEAFAAVSIMEHYTNLLPESMRTISGALFFLSFSAANYINTTLANLVYTLTMKDGKIPWLGGKDLNKVTLDKYYFLIGGLTCFNLIYFNVCAYRYLTKKAEITLELKSEDEMQLAA</sequence>
<dbReference type="EMBL" id="JAKUCV010000064">
    <property type="protein sequence ID" value="KAJ4851369.1"/>
    <property type="molecule type" value="Genomic_DNA"/>
</dbReference>
<dbReference type="Gene3D" id="1.20.1250.20">
    <property type="entry name" value="MFS general substrate transporter like domains"/>
    <property type="match status" value="1"/>
</dbReference>
<evidence type="ECO:0000256" key="6">
    <source>
        <dbReference type="SAM" id="Phobius"/>
    </source>
</evidence>
<dbReference type="AlphaFoldDB" id="A0A9Q0JRI8"/>
<accession>A0A9Q0JRI8</accession>
<dbReference type="OrthoDB" id="8904098at2759"/>
<dbReference type="InterPro" id="IPR036259">
    <property type="entry name" value="MFS_trans_sf"/>
</dbReference>
<evidence type="ECO:0000256" key="2">
    <source>
        <dbReference type="ARBA" id="ARBA00005982"/>
    </source>
</evidence>
<comment type="similarity">
    <text evidence="2">Belongs to the major facilitator superfamily. Proton-dependent oligopeptide transporter (POT/PTR) (TC 2.A.17) family.</text>
</comment>
<dbReference type="GO" id="GO:0016020">
    <property type="term" value="C:membrane"/>
    <property type="evidence" value="ECO:0007669"/>
    <property type="project" value="UniProtKB-SubCell"/>
</dbReference>
<organism evidence="7 8">
    <name type="scientific">Turnera subulata</name>
    <dbReference type="NCBI Taxonomy" id="218843"/>
    <lineage>
        <taxon>Eukaryota</taxon>
        <taxon>Viridiplantae</taxon>
        <taxon>Streptophyta</taxon>
        <taxon>Embryophyta</taxon>
        <taxon>Tracheophyta</taxon>
        <taxon>Spermatophyta</taxon>
        <taxon>Magnoliopsida</taxon>
        <taxon>eudicotyledons</taxon>
        <taxon>Gunneridae</taxon>
        <taxon>Pentapetalae</taxon>
        <taxon>rosids</taxon>
        <taxon>fabids</taxon>
        <taxon>Malpighiales</taxon>
        <taxon>Passifloraceae</taxon>
        <taxon>Turnera</taxon>
    </lineage>
</organism>
<dbReference type="Proteomes" id="UP001141552">
    <property type="component" value="Unassembled WGS sequence"/>
</dbReference>
<dbReference type="PANTHER" id="PTHR11654">
    <property type="entry name" value="OLIGOPEPTIDE TRANSPORTER-RELATED"/>
    <property type="match status" value="1"/>
</dbReference>
<feature type="transmembrane region" description="Helical" evidence="6">
    <location>
        <begin position="147"/>
        <end position="170"/>
    </location>
</feature>
<name>A0A9Q0JRI8_9ROSI</name>
<dbReference type="InterPro" id="IPR000109">
    <property type="entry name" value="POT_fam"/>
</dbReference>
<keyword evidence="4 6" id="KW-1133">Transmembrane helix</keyword>
<keyword evidence="5 6" id="KW-0472">Membrane</keyword>
<dbReference type="Pfam" id="PF00854">
    <property type="entry name" value="PTR2"/>
    <property type="match status" value="1"/>
</dbReference>
<keyword evidence="8" id="KW-1185">Reference proteome</keyword>
<evidence type="ECO:0000313" key="7">
    <source>
        <dbReference type="EMBL" id="KAJ4851369.1"/>
    </source>
</evidence>
<evidence type="ECO:0000256" key="4">
    <source>
        <dbReference type="ARBA" id="ARBA00022989"/>
    </source>
</evidence>
<protein>
    <submittedName>
        <fullName evidence="7">Uncharacterized protein</fullName>
    </submittedName>
</protein>
<proteinExistence type="inferred from homology"/>
<evidence type="ECO:0000256" key="3">
    <source>
        <dbReference type="ARBA" id="ARBA00022692"/>
    </source>
</evidence>
<reference evidence="7" key="1">
    <citation type="submission" date="2022-02" db="EMBL/GenBank/DDBJ databases">
        <authorList>
            <person name="Henning P.M."/>
            <person name="McCubbin A.G."/>
            <person name="Shore J.S."/>
        </authorList>
    </citation>
    <scope>NUCLEOTIDE SEQUENCE</scope>
    <source>
        <strain evidence="7">F60SS</strain>
        <tissue evidence="7">Leaves</tissue>
    </source>
</reference>
<keyword evidence="3 6" id="KW-0812">Transmembrane</keyword>
<gene>
    <name evidence="7" type="ORF">Tsubulata_006686</name>
</gene>
<feature type="transmembrane region" description="Helical" evidence="6">
    <location>
        <begin position="102"/>
        <end position="124"/>
    </location>
</feature>
<comment type="caution">
    <text evidence="7">The sequence shown here is derived from an EMBL/GenBank/DDBJ whole genome shotgun (WGS) entry which is preliminary data.</text>
</comment>
<evidence type="ECO:0000256" key="1">
    <source>
        <dbReference type="ARBA" id="ARBA00004141"/>
    </source>
</evidence>
<comment type="subcellular location">
    <subcellularLocation>
        <location evidence="1">Membrane</location>
        <topology evidence="1">Multi-pass membrane protein</topology>
    </subcellularLocation>
</comment>
<evidence type="ECO:0000313" key="8">
    <source>
        <dbReference type="Proteomes" id="UP001141552"/>
    </source>
</evidence>
<dbReference type="GO" id="GO:0022857">
    <property type="term" value="F:transmembrane transporter activity"/>
    <property type="evidence" value="ECO:0007669"/>
    <property type="project" value="InterPro"/>
</dbReference>
<reference evidence="7" key="2">
    <citation type="journal article" date="2023" name="Plants (Basel)">
        <title>Annotation of the Turnera subulata (Passifloraceae) Draft Genome Reveals the S-Locus Evolved after the Divergence of Turneroideae from Passifloroideae in a Stepwise Manner.</title>
        <authorList>
            <person name="Henning P.M."/>
            <person name="Roalson E.H."/>
            <person name="Mir W."/>
            <person name="McCubbin A.G."/>
            <person name="Shore J.S."/>
        </authorList>
    </citation>
    <scope>NUCLEOTIDE SEQUENCE</scope>
    <source>
        <strain evidence="7">F60SS</strain>
    </source>
</reference>